<dbReference type="SUPFAM" id="SSF103473">
    <property type="entry name" value="MFS general substrate transporter"/>
    <property type="match status" value="1"/>
</dbReference>
<evidence type="ECO:0000259" key="7">
    <source>
        <dbReference type="PROSITE" id="PS50850"/>
    </source>
</evidence>
<feature type="transmembrane region" description="Helical" evidence="6">
    <location>
        <begin position="152"/>
        <end position="176"/>
    </location>
</feature>
<dbReference type="PROSITE" id="PS50850">
    <property type="entry name" value="MFS"/>
    <property type="match status" value="1"/>
</dbReference>
<dbReference type="GO" id="GO:0022857">
    <property type="term" value="F:transmembrane transporter activity"/>
    <property type="evidence" value="ECO:0007669"/>
    <property type="project" value="InterPro"/>
</dbReference>
<evidence type="ECO:0000313" key="8">
    <source>
        <dbReference type="EMBL" id="TFJ90640.1"/>
    </source>
</evidence>
<evidence type="ECO:0000256" key="4">
    <source>
        <dbReference type="ARBA" id="ARBA00022989"/>
    </source>
</evidence>
<dbReference type="PANTHER" id="PTHR23526:SF4">
    <property type="entry name" value="INTEGRAL MEMBRANE TRANSPORT PROTEIN"/>
    <property type="match status" value="1"/>
</dbReference>
<dbReference type="InterPro" id="IPR011701">
    <property type="entry name" value="MFS"/>
</dbReference>
<feature type="transmembrane region" description="Helical" evidence="6">
    <location>
        <begin position="126"/>
        <end position="146"/>
    </location>
</feature>
<keyword evidence="4 6" id="KW-1133">Transmembrane helix</keyword>
<feature type="transmembrane region" description="Helical" evidence="6">
    <location>
        <begin position="269"/>
        <end position="288"/>
    </location>
</feature>
<evidence type="ECO:0000256" key="6">
    <source>
        <dbReference type="SAM" id="Phobius"/>
    </source>
</evidence>
<dbReference type="Pfam" id="PF07690">
    <property type="entry name" value="MFS_1"/>
    <property type="match status" value="1"/>
</dbReference>
<evidence type="ECO:0000256" key="1">
    <source>
        <dbReference type="ARBA" id="ARBA00004651"/>
    </source>
</evidence>
<dbReference type="EMBL" id="SRHY01000081">
    <property type="protein sequence ID" value="TFJ90640.1"/>
    <property type="molecule type" value="Genomic_DNA"/>
</dbReference>
<dbReference type="Proteomes" id="UP000298484">
    <property type="component" value="Unassembled WGS sequence"/>
</dbReference>
<gene>
    <name evidence="8" type="ORF">E4U82_19255</name>
</gene>
<dbReference type="GO" id="GO:0005886">
    <property type="term" value="C:plasma membrane"/>
    <property type="evidence" value="ECO:0007669"/>
    <property type="project" value="UniProtKB-SubCell"/>
</dbReference>
<feature type="transmembrane region" description="Helical" evidence="6">
    <location>
        <begin position="96"/>
        <end position="114"/>
    </location>
</feature>
<dbReference type="InterPro" id="IPR020846">
    <property type="entry name" value="MFS_dom"/>
</dbReference>
<keyword evidence="5 6" id="KW-0472">Membrane</keyword>
<feature type="transmembrane region" description="Helical" evidence="6">
    <location>
        <begin position="235"/>
        <end position="257"/>
    </location>
</feature>
<accession>A0A4Y9A6A1</accession>
<dbReference type="InterPro" id="IPR052528">
    <property type="entry name" value="Sugar_transport-like"/>
</dbReference>
<evidence type="ECO:0000256" key="5">
    <source>
        <dbReference type="ARBA" id="ARBA00023136"/>
    </source>
</evidence>
<feature type="domain" description="Major facilitator superfamily (MFS) profile" evidence="7">
    <location>
        <begin position="4"/>
        <end position="315"/>
    </location>
</feature>
<dbReference type="OrthoDB" id="4822895at2"/>
<dbReference type="InterPro" id="IPR036259">
    <property type="entry name" value="MFS_trans_sf"/>
</dbReference>
<evidence type="ECO:0000256" key="3">
    <source>
        <dbReference type="ARBA" id="ARBA00022692"/>
    </source>
</evidence>
<sequence length="315" mass="34655">MEKRKIRTLIVLITSVFAFSIVGSRPLIPLYANTLGATNFLVGIIVALFSFFPLFISVKLGRVVDKKGVKKLLCLGLLFGAVSLIIPFFINNLTGLIISQIIAGTAQIIYIVAMQSYAGGFADREYYINLFSISIAIGSFLGPLFSGFISDIYSYTIALMIGGVLLLLVIPLVSLFKEHEIRLESEEEDKLENFNMFSMFKLKSLQYAFLVSVLVLFAKDTYIAFFPLLASEHGINNSIIGLIISLNAAAGILIRLMLPFLLAHMSRRIIINMSILISGLIFLLHPLVSSTTLSAVLFFVDFMASGSGMAAHWQS</sequence>
<keyword evidence="9" id="KW-1185">Reference proteome</keyword>
<reference evidence="8 9" key="1">
    <citation type="submission" date="2019-03" db="EMBL/GenBank/DDBJ databases">
        <title>Genome sequence of Lentibacillus salicampi ATCC BAA-719.</title>
        <authorList>
            <person name="Maclea K.S."/>
            <person name="Simoes Junior M."/>
        </authorList>
    </citation>
    <scope>NUCLEOTIDE SEQUENCE [LARGE SCALE GENOMIC DNA]</scope>
    <source>
        <strain evidence="8 9">ATCC BAA-719</strain>
    </source>
</reference>
<organism evidence="8 9">
    <name type="scientific">Lentibacillus salicampi</name>
    <dbReference type="NCBI Taxonomy" id="175306"/>
    <lineage>
        <taxon>Bacteria</taxon>
        <taxon>Bacillati</taxon>
        <taxon>Bacillota</taxon>
        <taxon>Bacilli</taxon>
        <taxon>Bacillales</taxon>
        <taxon>Bacillaceae</taxon>
        <taxon>Lentibacillus</taxon>
    </lineage>
</organism>
<dbReference type="PANTHER" id="PTHR23526">
    <property type="entry name" value="INTEGRAL MEMBRANE TRANSPORT PROTEIN-RELATED"/>
    <property type="match status" value="1"/>
</dbReference>
<evidence type="ECO:0000313" key="9">
    <source>
        <dbReference type="Proteomes" id="UP000298484"/>
    </source>
</evidence>
<keyword evidence="3 6" id="KW-0812">Transmembrane</keyword>
<comment type="caution">
    <text evidence="8">The sequence shown here is derived from an EMBL/GenBank/DDBJ whole genome shotgun (WGS) entry which is preliminary data.</text>
</comment>
<comment type="subcellular location">
    <subcellularLocation>
        <location evidence="1">Cell membrane</location>
        <topology evidence="1">Multi-pass membrane protein</topology>
    </subcellularLocation>
</comment>
<dbReference type="Gene3D" id="1.20.1250.20">
    <property type="entry name" value="MFS general substrate transporter like domains"/>
    <property type="match status" value="1"/>
</dbReference>
<protein>
    <submittedName>
        <fullName evidence="8">MFS transporter</fullName>
    </submittedName>
</protein>
<dbReference type="AlphaFoldDB" id="A0A4Y9A6A1"/>
<evidence type="ECO:0000256" key="2">
    <source>
        <dbReference type="ARBA" id="ARBA00022448"/>
    </source>
</evidence>
<feature type="transmembrane region" description="Helical" evidence="6">
    <location>
        <begin position="40"/>
        <end position="60"/>
    </location>
</feature>
<name>A0A4Y9A6A1_9BACI</name>
<proteinExistence type="predicted"/>
<feature type="transmembrane region" description="Helical" evidence="6">
    <location>
        <begin position="72"/>
        <end position="90"/>
    </location>
</feature>
<feature type="transmembrane region" description="Helical" evidence="6">
    <location>
        <begin position="207"/>
        <end position="229"/>
    </location>
</feature>
<keyword evidence="2" id="KW-0813">Transport</keyword>
<dbReference type="RefSeq" id="WP_135111861.1">
    <property type="nucleotide sequence ID" value="NZ_SRHY01000081.1"/>
</dbReference>